<evidence type="ECO:0000256" key="12">
    <source>
        <dbReference type="ARBA" id="ARBA00023033"/>
    </source>
</evidence>
<dbReference type="PANTHER" id="PTHR24292:SF54">
    <property type="entry name" value="CYP9F3-RELATED"/>
    <property type="match status" value="1"/>
</dbReference>
<keyword evidence="13" id="KW-0472">Membrane</keyword>
<evidence type="ECO:0000313" key="17">
    <source>
        <dbReference type="EMBL" id="ODM88385.1"/>
    </source>
</evidence>
<keyword evidence="12 15" id="KW-0503">Monooxygenase</keyword>
<dbReference type="OMA" id="XCTESVE"/>
<evidence type="ECO:0000256" key="1">
    <source>
        <dbReference type="ARBA" id="ARBA00001971"/>
    </source>
</evidence>
<dbReference type="Pfam" id="PF00067">
    <property type="entry name" value="p450"/>
    <property type="match status" value="1"/>
</dbReference>
<evidence type="ECO:0000256" key="5">
    <source>
        <dbReference type="ARBA" id="ARBA00010617"/>
    </source>
</evidence>
<dbReference type="GO" id="GO:0004497">
    <property type="term" value="F:monooxygenase activity"/>
    <property type="evidence" value="ECO:0007669"/>
    <property type="project" value="UniProtKB-KW"/>
</dbReference>
<evidence type="ECO:0000256" key="9">
    <source>
        <dbReference type="ARBA" id="ARBA00022848"/>
    </source>
</evidence>
<dbReference type="AlphaFoldDB" id="A0A1D2M5Y0"/>
<keyword evidence="7 14" id="KW-0479">Metal-binding</keyword>
<name>A0A1D2M5Y0_ORCCI</name>
<dbReference type="EMBL" id="LJIJ01003657">
    <property type="protein sequence ID" value="ODM88385.1"/>
    <property type="molecule type" value="Genomic_DNA"/>
</dbReference>
<dbReference type="InterPro" id="IPR002403">
    <property type="entry name" value="Cyt_P450_E_grp-IV"/>
</dbReference>
<dbReference type="OrthoDB" id="2789670at2759"/>
<sequence>MSPTCFSAPKDFCTFTLYVLAVYQDIQEKVREEVNRFMKDDGTLAYDDVGKLDYLDMVFCEVLRKYPPGFRQERVCTKDYNDPETGLFVPKGTLVAIPMYSFHNDKQYFDNPDKFDPEHFTPENKAKRHNYSFMPWGYGPRSCLGMRLALIECKSFICHIVHRFSNRANRENSNSNQNRQSTPPTNASSRFGVEIYCFVNRMITGN</sequence>
<evidence type="ECO:0000256" key="3">
    <source>
        <dbReference type="ARBA" id="ARBA00004174"/>
    </source>
</evidence>
<evidence type="ECO:0000256" key="10">
    <source>
        <dbReference type="ARBA" id="ARBA00023002"/>
    </source>
</evidence>
<dbReference type="GO" id="GO:0020037">
    <property type="term" value="F:heme binding"/>
    <property type="evidence" value="ECO:0007669"/>
    <property type="project" value="InterPro"/>
</dbReference>
<keyword evidence="6 14" id="KW-0349">Heme</keyword>
<dbReference type="STRING" id="48709.A0A1D2M5Y0"/>
<dbReference type="Proteomes" id="UP000094527">
    <property type="component" value="Unassembled WGS sequence"/>
</dbReference>
<dbReference type="GO" id="GO:0005506">
    <property type="term" value="F:iron ion binding"/>
    <property type="evidence" value="ECO:0007669"/>
    <property type="project" value="InterPro"/>
</dbReference>
<evidence type="ECO:0000256" key="4">
    <source>
        <dbReference type="ARBA" id="ARBA00004406"/>
    </source>
</evidence>
<dbReference type="PRINTS" id="PR00465">
    <property type="entry name" value="EP450IV"/>
</dbReference>
<reference evidence="17 18" key="1">
    <citation type="journal article" date="2016" name="Genome Biol. Evol.">
        <title>Gene Family Evolution Reflects Adaptation to Soil Environmental Stressors in the Genome of the Collembolan Orchesella cincta.</title>
        <authorList>
            <person name="Faddeeva-Vakhrusheva A."/>
            <person name="Derks M.F."/>
            <person name="Anvar S.Y."/>
            <person name="Agamennone V."/>
            <person name="Suring W."/>
            <person name="Smit S."/>
            <person name="van Straalen N.M."/>
            <person name="Roelofs D."/>
        </authorList>
    </citation>
    <scope>NUCLEOTIDE SEQUENCE [LARGE SCALE GENOMIC DNA]</scope>
    <source>
        <tissue evidence="17">Mixed pool</tissue>
    </source>
</reference>
<evidence type="ECO:0000313" key="18">
    <source>
        <dbReference type="Proteomes" id="UP000094527"/>
    </source>
</evidence>
<comment type="similarity">
    <text evidence="5 15">Belongs to the cytochrome P450 family.</text>
</comment>
<feature type="region of interest" description="Disordered" evidence="16">
    <location>
        <begin position="168"/>
        <end position="187"/>
    </location>
</feature>
<keyword evidence="11 14" id="KW-0408">Iron</keyword>
<comment type="cofactor">
    <cofactor evidence="1 14">
        <name>heme</name>
        <dbReference type="ChEBI" id="CHEBI:30413"/>
    </cofactor>
</comment>
<evidence type="ECO:0000256" key="2">
    <source>
        <dbReference type="ARBA" id="ARBA00003690"/>
    </source>
</evidence>
<evidence type="ECO:0000256" key="13">
    <source>
        <dbReference type="ARBA" id="ARBA00023136"/>
    </source>
</evidence>
<gene>
    <name evidence="17" type="ORF">Ocin01_18296</name>
</gene>
<keyword evidence="10 15" id="KW-0560">Oxidoreductase</keyword>
<feature type="binding site" description="axial binding residue" evidence="14">
    <location>
        <position position="143"/>
    </location>
    <ligand>
        <name>heme</name>
        <dbReference type="ChEBI" id="CHEBI:30413"/>
    </ligand>
    <ligandPart>
        <name>Fe</name>
        <dbReference type="ChEBI" id="CHEBI:18248"/>
    </ligandPart>
</feature>
<dbReference type="GO" id="GO:0016705">
    <property type="term" value="F:oxidoreductase activity, acting on paired donors, with incorporation or reduction of molecular oxygen"/>
    <property type="evidence" value="ECO:0007669"/>
    <property type="project" value="InterPro"/>
</dbReference>
<dbReference type="PANTHER" id="PTHR24292">
    <property type="entry name" value="CYTOCHROME P450"/>
    <property type="match status" value="1"/>
</dbReference>
<dbReference type="Gene3D" id="1.10.630.10">
    <property type="entry name" value="Cytochrome P450"/>
    <property type="match status" value="1"/>
</dbReference>
<comment type="caution">
    <text evidence="17">The sequence shown here is derived from an EMBL/GenBank/DDBJ whole genome shotgun (WGS) entry which is preliminary data.</text>
</comment>
<keyword evidence="18" id="KW-1185">Reference proteome</keyword>
<feature type="compositionally biased region" description="Low complexity" evidence="16">
    <location>
        <begin position="171"/>
        <end position="181"/>
    </location>
</feature>
<dbReference type="GO" id="GO:0005789">
    <property type="term" value="C:endoplasmic reticulum membrane"/>
    <property type="evidence" value="ECO:0007669"/>
    <property type="project" value="UniProtKB-SubCell"/>
</dbReference>
<evidence type="ECO:0000256" key="16">
    <source>
        <dbReference type="SAM" id="MobiDB-lite"/>
    </source>
</evidence>
<comment type="subcellular location">
    <subcellularLocation>
        <location evidence="4">Endoplasmic reticulum membrane</location>
        <topology evidence="4">Peripheral membrane protein</topology>
    </subcellularLocation>
    <subcellularLocation>
        <location evidence="3">Microsome membrane</location>
        <topology evidence="3">Peripheral membrane protein</topology>
    </subcellularLocation>
</comment>
<organism evidence="17 18">
    <name type="scientific">Orchesella cincta</name>
    <name type="common">Springtail</name>
    <name type="synonym">Podura cincta</name>
    <dbReference type="NCBI Taxonomy" id="48709"/>
    <lineage>
        <taxon>Eukaryota</taxon>
        <taxon>Metazoa</taxon>
        <taxon>Ecdysozoa</taxon>
        <taxon>Arthropoda</taxon>
        <taxon>Hexapoda</taxon>
        <taxon>Collembola</taxon>
        <taxon>Entomobryomorpha</taxon>
        <taxon>Entomobryoidea</taxon>
        <taxon>Orchesellidae</taxon>
        <taxon>Orchesellinae</taxon>
        <taxon>Orchesella</taxon>
    </lineage>
</organism>
<evidence type="ECO:0000256" key="6">
    <source>
        <dbReference type="ARBA" id="ARBA00022617"/>
    </source>
</evidence>
<dbReference type="InterPro" id="IPR001128">
    <property type="entry name" value="Cyt_P450"/>
</dbReference>
<evidence type="ECO:0000256" key="7">
    <source>
        <dbReference type="ARBA" id="ARBA00022723"/>
    </source>
</evidence>
<accession>A0A1D2M5Y0</accession>
<dbReference type="PROSITE" id="PS00086">
    <property type="entry name" value="CYTOCHROME_P450"/>
    <property type="match status" value="1"/>
</dbReference>
<dbReference type="SUPFAM" id="SSF48264">
    <property type="entry name" value="Cytochrome P450"/>
    <property type="match status" value="1"/>
</dbReference>
<dbReference type="InterPro" id="IPR036396">
    <property type="entry name" value="Cyt_P450_sf"/>
</dbReference>
<evidence type="ECO:0000256" key="8">
    <source>
        <dbReference type="ARBA" id="ARBA00022824"/>
    </source>
</evidence>
<comment type="function">
    <text evidence="2">May be involved in the metabolism of insect hormones and in the breakdown of synthetic insecticides.</text>
</comment>
<dbReference type="InterPro" id="IPR050476">
    <property type="entry name" value="Insect_CytP450_Detox"/>
</dbReference>
<dbReference type="PRINTS" id="PR00385">
    <property type="entry name" value="P450"/>
</dbReference>
<keyword evidence="8" id="KW-0256">Endoplasmic reticulum</keyword>
<evidence type="ECO:0000256" key="11">
    <source>
        <dbReference type="ARBA" id="ARBA00023004"/>
    </source>
</evidence>
<keyword evidence="9" id="KW-0492">Microsome</keyword>
<dbReference type="InterPro" id="IPR017972">
    <property type="entry name" value="Cyt_P450_CS"/>
</dbReference>
<protein>
    <submittedName>
        <fullName evidence="17">Cytochrome P450 3A31</fullName>
    </submittedName>
</protein>
<proteinExistence type="inferred from homology"/>
<evidence type="ECO:0000256" key="14">
    <source>
        <dbReference type="PIRSR" id="PIRSR602403-1"/>
    </source>
</evidence>
<evidence type="ECO:0000256" key="15">
    <source>
        <dbReference type="RuleBase" id="RU000461"/>
    </source>
</evidence>